<dbReference type="InterPro" id="IPR001300">
    <property type="entry name" value="Peptidase_C2_calpain_cat"/>
</dbReference>
<evidence type="ECO:0000259" key="9">
    <source>
        <dbReference type="PROSITE" id="PS50222"/>
    </source>
</evidence>
<dbReference type="PROSITE" id="PS50203">
    <property type="entry name" value="CALPAIN_CAT"/>
    <property type="match status" value="1"/>
</dbReference>
<evidence type="ECO:0000259" key="8">
    <source>
        <dbReference type="PROSITE" id="PS50203"/>
    </source>
</evidence>
<feature type="active site" evidence="6">
    <location>
        <position position="88"/>
    </location>
</feature>
<proteinExistence type="evidence at transcript level"/>
<dbReference type="InterPro" id="IPR018247">
    <property type="entry name" value="EF_Hand_1_Ca_BS"/>
</dbReference>
<dbReference type="PRINTS" id="PR00704">
    <property type="entry name" value="CALPAIN"/>
</dbReference>
<dbReference type="AlphaFoldDB" id="V9KQR4"/>
<dbReference type="InterPro" id="IPR011992">
    <property type="entry name" value="EF-hand-dom_pair"/>
</dbReference>
<dbReference type="InterPro" id="IPR038765">
    <property type="entry name" value="Papain-like_cys_pep_sf"/>
</dbReference>
<dbReference type="InterPro" id="IPR022682">
    <property type="entry name" value="Calpain_domain_III"/>
</dbReference>
<feature type="domain" description="Calpain catalytic" evidence="8">
    <location>
        <begin position="1"/>
        <end position="146"/>
    </location>
</feature>
<comment type="similarity">
    <text evidence="1">Belongs to the peptidase C2 family.</text>
</comment>
<dbReference type="GO" id="GO:0006508">
    <property type="term" value="P:proteolysis"/>
    <property type="evidence" value="ECO:0007669"/>
    <property type="project" value="UniProtKB-KW"/>
</dbReference>
<dbReference type="EMBL" id="JW868130">
    <property type="protein sequence ID" value="AFP00648.1"/>
    <property type="molecule type" value="mRNA"/>
</dbReference>
<organism evidence="10">
    <name type="scientific">Callorhinchus milii</name>
    <name type="common">Ghost shark</name>
    <dbReference type="NCBI Taxonomy" id="7868"/>
    <lineage>
        <taxon>Eukaryota</taxon>
        <taxon>Metazoa</taxon>
        <taxon>Chordata</taxon>
        <taxon>Craniata</taxon>
        <taxon>Vertebrata</taxon>
        <taxon>Chondrichthyes</taxon>
        <taxon>Holocephali</taxon>
        <taxon>Chimaeriformes</taxon>
        <taxon>Callorhinchidae</taxon>
        <taxon>Callorhinchus</taxon>
    </lineage>
</organism>
<dbReference type="GO" id="GO:0005737">
    <property type="term" value="C:cytoplasm"/>
    <property type="evidence" value="ECO:0007669"/>
    <property type="project" value="TreeGrafter"/>
</dbReference>
<evidence type="ECO:0000256" key="7">
    <source>
        <dbReference type="PROSITE-ProRule" id="PRU00239"/>
    </source>
</evidence>
<dbReference type="MEROPS" id="C02.021"/>
<dbReference type="InterPro" id="IPR022684">
    <property type="entry name" value="Calpain_cysteine_protease"/>
</dbReference>
<keyword evidence="2" id="KW-0645">Protease</keyword>
<dbReference type="Gene3D" id="1.10.238.10">
    <property type="entry name" value="EF-hand"/>
    <property type="match status" value="1"/>
</dbReference>
<reference evidence="10" key="1">
    <citation type="journal article" date="2014" name="Nature">
        <title>Elephant shark genome provides unique insights into gnathostome evolution.</title>
        <authorList>
            <consortium name="International Elephant Shark Genome Sequencing Consortium"/>
            <person name="Venkatesh B."/>
            <person name="Lee A.P."/>
            <person name="Ravi V."/>
            <person name="Maurya A.K."/>
            <person name="Lian M.M."/>
            <person name="Swann J.B."/>
            <person name="Ohta Y."/>
            <person name="Flajnik M.F."/>
            <person name="Sutoh Y."/>
            <person name="Kasahara M."/>
            <person name="Hoon S."/>
            <person name="Gangu V."/>
            <person name="Roy S.W."/>
            <person name="Irimia M."/>
            <person name="Korzh V."/>
            <person name="Kondrychyn I."/>
            <person name="Lim Z.W."/>
            <person name="Tay B.H."/>
            <person name="Tohari S."/>
            <person name="Kong K.W."/>
            <person name="Ho S."/>
            <person name="Lorente-Galdos B."/>
            <person name="Quilez J."/>
            <person name="Marques-Bonet T."/>
            <person name="Raney B.J."/>
            <person name="Ingham P.W."/>
            <person name="Tay A."/>
            <person name="Hillier L.W."/>
            <person name="Minx P."/>
            <person name="Boehm T."/>
            <person name="Wilson R.K."/>
            <person name="Brenner S."/>
            <person name="Warren W.C."/>
        </authorList>
    </citation>
    <scope>NUCLEOTIDE SEQUENCE</scope>
    <source>
        <tissue evidence="10">Gills</tissue>
    </source>
</reference>
<dbReference type="PROSITE" id="PS50222">
    <property type="entry name" value="EF_HAND_2"/>
    <property type="match status" value="1"/>
</dbReference>
<accession>V9KQR4</accession>
<dbReference type="GO" id="GO:0004198">
    <property type="term" value="F:calcium-dependent cysteine-type endopeptidase activity"/>
    <property type="evidence" value="ECO:0007669"/>
    <property type="project" value="InterPro"/>
</dbReference>
<dbReference type="PROSITE" id="PS00018">
    <property type="entry name" value="EF_HAND_1"/>
    <property type="match status" value="1"/>
</dbReference>
<protein>
    <submittedName>
        <fullName evidence="10">Calpain-1 catalytic subunit</fullName>
    </submittedName>
</protein>
<sequence>HMGQISEALVDFTGGILIDIELAKAPDNLWQWMQKADNQRLFMGCSTPSGKLEFKLPNGLLLTHAYTVTGIKEVLTKNQKEQLVRVRNPWGNAEWNGSWSDNSKEWDIVDPKVKKRLLLNRNDGEFWMALKDFMANFKRLVFCSPNPDFMIDQSHLQWHYACHQEKWVKGVTAGGKMRYKDTFWMNPQYLFTLKEDDVDPRAKTSIVLVFLMQKSRGQYRKQYSHLPIACFLFKVPPTSQVQRGKMPPTFFTEMTLVRRQTQLMRAREVVEIFHLRPGTYVLVPCTEIPGNECGFVLRTFYQKKDGPRNMNFNSNLEKASSQSLRSNNTTRSYSLSENHFTPMSPIASKTTFKWPERQYSWFEDHPEPISPSFPERLHLNSITQSHSSSESDPVPMSPTTFENLEIDDSYLQRILNENFLEGYKTREGFSLDTARFILLYMDVNNSGHVSWPEFGHLWRKLTHYKDLFCQCDVENLGFLQVTQLCNCLRAADYPVTKPVRRLLCRRYGDTAGRVDLVGFTCCFLRMDFTMKTFNKLGKGAPGISLSADQWMIISAYF</sequence>
<evidence type="ECO:0000256" key="6">
    <source>
        <dbReference type="PIRSR" id="PIRSR622684-1"/>
    </source>
</evidence>
<dbReference type="SMART" id="SM00230">
    <property type="entry name" value="CysPc"/>
    <property type="match status" value="1"/>
</dbReference>
<keyword evidence="5" id="KW-0106">Calcium</keyword>
<dbReference type="Gene3D" id="3.90.70.10">
    <property type="entry name" value="Cysteine proteinases"/>
    <property type="match status" value="1"/>
</dbReference>
<comment type="caution">
    <text evidence="7">Lacks conserved residue(s) required for the propagation of feature annotation.</text>
</comment>
<dbReference type="SUPFAM" id="SSF49758">
    <property type="entry name" value="Calpain large subunit, middle domain (domain III)"/>
    <property type="match status" value="1"/>
</dbReference>
<dbReference type="InterPro" id="IPR022683">
    <property type="entry name" value="Calpain_III"/>
</dbReference>
<evidence type="ECO:0000256" key="5">
    <source>
        <dbReference type="ARBA" id="ARBA00022837"/>
    </source>
</evidence>
<dbReference type="GO" id="GO:0005509">
    <property type="term" value="F:calcium ion binding"/>
    <property type="evidence" value="ECO:0007669"/>
    <property type="project" value="InterPro"/>
</dbReference>
<dbReference type="Pfam" id="PF00648">
    <property type="entry name" value="Peptidase_C2"/>
    <property type="match status" value="1"/>
</dbReference>
<feature type="domain" description="EF-hand" evidence="9">
    <location>
        <begin position="429"/>
        <end position="464"/>
    </location>
</feature>
<evidence type="ECO:0000256" key="4">
    <source>
        <dbReference type="ARBA" id="ARBA00022807"/>
    </source>
</evidence>
<dbReference type="SUPFAM" id="SSF54001">
    <property type="entry name" value="Cysteine proteinases"/>
    <property type="match status" value="1"/>
</dbReference>
<feature type="active site" evidence="6">
    <location>
        <position position="64"/>
    </location>
</feature>
<evidence type="ECO:0000313" key="10">
    <source>
        <dbReference type="EMBL" id="AFP00648.1"/>
    </source>
</evidence>
<dbReference type="InterPro" id="IPR036213">
    <property type="entry name" value="Calpain_III_sf"/>
</dbReference>
<dbReference type="Gene3D" id="2.60.120.380">
    <property type="match status" value="1"/>
</dbReference>
<dbReference type="Pfam" id="PF01067">
    <property type="entry name" value="Calpain_III"/>
    <property type="match status" value="1"/>
</dbReference>
<evidence type="ECO:0000256" key="1">
    <source>
        <dbReference type="ARBA" id="ARBA00007623"/>
    </source>
</evidence>
<name>V9KQR4_CALMI</name>
<dbReference type="PANTHER" id="PTHR10183:SF302">
    <property type="entry name" value="CALPAIN-14"/>
    <property type="match status" value="1"/>
</dbReference>
<keyword evidence="4" id="KW-0788">Thiol protease</keyword>
<dbReference type="SUPFAM" id="SSF47473">
    <property type="entry name" value="EF-hand"/>
    <property type="match status" value="1"/>
</dbReference>
<keyword evidence="3" id="KW-0378">Hydrolase</keyword>
<dbReference type="SMART" id="SM00720">
    <property type="entry name" value="calpain_III"/>
    <property type="match status" value="1"/>
</dbReference>
<dbReference type="FunFam" id="3.90.70.10:FF:000054">
    <property type="entry name" value="Calpain 14"/>
    <property type="match status" value="1"/>
</dbReference>
<feature type="non-terminal residue" evidence="10">
    <location>
        <position position="1"/>
    </location>
</feature>
<dbReference type="PANTHER" id="PTHR10183">
    <property type="entry name" value="CALPAIN"/>
    <property type="match status" value="1"/>
</dbReference>
<dbReference type="InterPro" id="IPR002048">
    <property type="entry name" value="EF_hand_dom"/>
</dbReference>
<evidence type="ECO:0000256" key="3">
    <source>
        <dbReference type="ARBA" id="ARBA00022801"/>
    </source>
</evidence>
<evidence type="ECO:0000256" key="2">
    <source>
        <dbReference type="ARBA" id="ARBA00022670"/>
    </source>
</evidence>